<sequence length="134" mass="14920">MEALNQLFPLDESTRGEEGVSEKFGCNDGKEGKFPAVGSGAILQISCLFQVGKMKDGVWEERNCDVTATHTQPDTDIRQRQRQSGALQIVTATYTKRCRDNGKTFLEMADNTITGMKRQESDDEMVAKEVRPVT</sequence>
<organism evidence="2 3">
    <name type="scientific">Polyplax serrata</name>
    <name type="common">Common mouse louse</name>
    <dbReference type="NCBI Taxonomy" id="468196"/>
    <lineage>
        <taxon>Eukaryota</taxon>
        <taxon>Metazoa</taxon>
        <taxon>Ecdysozoa</taxon>
        <taxon>Arthropoda</taxon>
        <taxon>Hexapoda</taxon>
        <taxon>Insecta</taxon>
        <taxon>Pterygota</taxon>
        <taxon>Neoptera</taxon>
        <taxon>Paraneoptera</taxon>
        <taxon>Psocodea</taxon>
        <taxon>Troctomorpha</taxon>
        <taxon>Phthiraptera</taxon>
        <taxon>Anoplura</taxon>
        <taxon>Polyplacidae</taxon>
        <taxon>Polyplax</taxon>
    </lineage>
</organism>
<keyword evidence="3" id="KW-1185">Reference proteome</keyword>
<evidence type="ECO:0000313" key="3">
    <source>
        <dbReference type="Proteomes" id="UP001359485"/>
    </source>
</evidence>
<dbReference type="EMBL" id="JAWJWF010000045">
    <property type="protein sequence ID" value="KAK6627729.1"/>
    <property type="molecule type" value="Genomic_DNA"/>
</dbReference>
<comment type="caution">
    <text evidence="2">The sequence shown here is derived from an EMBL/GenBank/DDBJ whole genome shotgun (WGS) entry which is preliminary data.</text>
</comment>
<accession>A0ABR1AUX3</accession>
<evidence type="ECO:0000256" key="1">
    <source>
        <dbReference type="SAM" id="MobiDB-lite"/>
    </source>
</evidence>
<feature type="compositionally biased region" description="Basic and acidic residues" evidence="1">
    <location>
        <begin position="12"/>
        <end position="21"/>
    </location>
</feature>
<feature type="region of interest" description="Disordered" evidence="1">
    <location>
        <begin position="1"/>
        <end position="22"/>
    </location>
</feature>
<gene>
    <name evidence="2" type="ORF">RUM44_010208</name>
</gene>
<proteinExistence type="predicted"/>
<reference evidence="2 3" key="1">
    <citation type="submission" date="2023-09" db="EMBL/GenBank/DDBJ databases">
        <title>Genomes of two closely related lineages of the louse Polyplax serrata with different host specificities.</title>
        <authorList>
            <person name="Martinu J."/>
            <person name="Tarabai H."/>
            <person name="Stefka J."/>
            <person name="Hypsa V."/>
        </authorList>
    </citation>
    <scope>NUCLEOTIDE SEQUENCE [LARGE SCALE GENOMIC DNA]</scope>
    <source>
        <strain evidence="2">98ZLc_SE</strain>
    </source>
</reference>
<name>A0ABR1AUX3_POLSC</name>
<evidence type="ECO:0000313" key="2">
    <source>
        <dbReference type="EMBL" id="KAK6627729.1"/>
    </source>
</evidence>
<protein>
    <submittedName>
        <fullName evidence="2">Uncharacterized protein</fullName>
    </submittedName>
</protein>
<dbReference type="Proteomes" id="UP001359485">
    <property type="component" value="Unassembled WGS sequence"/>
</dbReference>